<dbReference type="PANTHER" id="PTHR30055:SF234">
    <property type="entry name" value="HTH-TYPE TRANSCRIPTIONAL REGULATOR BETI"/>
    <property type="match status" value="1"/>
</dbReference>
<dbReference type="Proteomes" id="UP001499882">
    <property type="component" value="Unassembled WGS sequence"/>
</dbReference>
<dbReference type="EMBL" id="BAABKN010000008">
    <property type="protein sequence ID" value="GAA4730018.1"/>
    <property type="molecule type" value="Genomic_DNA"/>
</dbReference>
<evidence type="ECO:0000256" key="1">
    <source>
        <dbReference type="ARBA" id="ARBA00023015"/>
    </source>
</evidence>
<comment type="caution">
    <text evidence="6">The sequence shown here is derived from an EMBL/GenBank/DDBJ whole genome shotgun (WGS) entry which is preliminary data.</text>
</comment>
<evidence type="ECO:0000256" key="2">
    <source>
        <dbReference type="ARBA" id="ARBA00023125"/>
    </source>
</evidence>
<accession>A0ABP8YIQ5</accession>
<keyword evidence="3" id="KW-0804">Transcription</keyword>
<dbReference type="InterPro" id="IPR001647">
    <property type="entry name" value="HTH_TetR"/>
</dbReference>
<evidence type="ECO:0000256" key="4">
    <source>
        <dbReference type="PROSITE-ProRule" id="PRU00335"/>
    </source>
</evidence>
<name>A0ABP8YIQ5_9ACTN</name>
<sequence length="198" mass="22394">MAKAGRARPEVDTRARIMAAAAELLPRFTIAKLTMEDVARATGISRQTVYKHFRSKDDLVAELIAMELRANHAPRMRDLARLKPSHQKFVDLFMAQLDVGRQFPLIDPVLDPLIAPRMAELIFGVPVVLEALEEIWLPIFGKYADAGVIKPGVDHRQLVRWITYQQFWLITHPEVLAKDDAELEVYVKQFIVGGIVAT</sequence>
<evidence type="ECO:0000256" key="3">
    <source>
        <dbReference type="ARBA" id="ARBA00023163"/>
    </source>
</evidence>
<dbReference type="Gene3D" id="1.10.357.10">
    <property type="entry name" value="Tetracycline Repressor, domain 2"/>
    <property type="match status" value="1"/>
</dbReference>
<feature type="DNA-binding region" description="H-T-H motif" evidence="4">
    <location>
        <begin position="34"/>
        <end position="53"/>
    </location>
</feature>
<gene>
    <name evidence="6" type="ORF">GCM10023350_11570</name>
</gene>
<reference evidence="7" key="1">
    <citation type="journal article" date="2019" name="Int. J. Syst. Evol. Microbiol.">
        <title>The Global Catalogue of Microorganisms (GCM) 10K type strain sequencing project: providing services to taxonomists for standard genome sequencing and annotation.</title>
        <authorList>
            <consortium name="The Broad Institute Genomics Platform"/>
            <consortium name="The Broad Institute Genome Sequencing Center for Infectious Disease"/>
            <person name="Wu L."/>
            <person name="Ma J."/>
        </authorList>
    </citation>
    <scope>NUCLEOTIDE SEQUENCE [LARGE SCALE GENOMIC DNA]</scope>
    <source>
        <strain evidence="7">JCM 18532</strain>
    </source>
</reference>
<protein>
    <submittedName>
        <fullName evidence="6">TetR/AcrR family transcriptional regulator</fullName>
    </submittedName>
</protein>
<dbReference type="PROSITE" id="PS50977">
    <property type="entry name" value="HTH_TETR_2"/>
    <property type="match status" value="1"/>
</dbReference>
<keyword evidence="2 4" id="KW-0238">DNA-binding</keyword>
<dbReference type="CDD" id="cd00093">
    <property type="entry name" value="HTH_XRE"/>
    <property type="match status" value="1"/>
</dbReference>
<dbReference type="InterPro" id="IPR009057">
    <property type="entry name" value="Homeodomain-like_sf"/>
</dbReference>
<evidence type="ECO:0000313" key="6">
    <source>
        <dbReference type="EMBL" id="GAA4730018.1"/>
    </source>
</evidence>
<dbReference type="InterPro" id="IPR050109">
    <property type="entry name" value="HTH-type_TetR-like_transc_reg"/>
</dbReference>
<dbReference type="Pfam" id="PF00440">
    <property type="entry name" value="TetR_N"/>
    <property type="match status" value="1"/>
</dbReference>
<evidence type="ECO:0000259" key="5">
    <source>
        <dbReference type="PROSITE" id="PS50977"/>
    </source>
</evidence>
<dbReference type="SUPFAM" id="SSF46689">
    <property type="entry name" value="Homeodomain-like"/>
    <property type="match status" value="1"/>
</dbReference>
<keyword evidence="1" id="KW-0805">Transcription regulation</keyword>
<evidence type="ECO:0000313" key="7">
    <source>
        <dbReference type="Proteomes" id="UP001499882"/>
    </source>
</evidence>
<keyword evidence="7" id="KW-1185">Reference proteome</keyword>
<feature type="domain" description="HTH tetR-type" evidence="5">
    <location>
        <begin position="11"/>
        <end position="71"/>
    </location>
</feature>
<dbReference type="InterPro" id="IPR001387">
    <property type="entry name" value="Cro/C1-type_HTH"/>
</dbReference>
<proteinExistence type="predicted"/>
<dbReference type="PRINTS" id="PR00455">
    <property type="entry name" value="HTHTETR"/>
</dbReference>
<dbReference type="PANTHER" id="PTHR30055">
    <property type="entry name" value="HTH-TYPE TRANSCRIPTIONAL REGULATOR RUTR"/>
    <property type="match status" value="1"/>
</dbReference>
<dbReference type="RefSeq" id="WP_345525727.1">
    <property type="nucleotide sequence ID" value="NZ_BAABKN010000008.1"/>
</dbReference>
<organism evidence="6 7">
    <name type="scientific">Nocardioides endophyticus</name>
    <dbReference type="NCBI Taxonomy" id="1353775"/>
    <lineage>
        <taxon>Bacteria</taxon>
        <taxon>Bacillati</taxon>
        <taxon>Actinomycetota</taxon>
        <taxon>Actinomycetes</taxon>
        <taxon>Propionibacteriales</taxon>
        <taxon>Nocardioidaceae</taxon>
        <taxon>Nocardioides</taxon>
    </lineage>
</organism>